<organism evidence="3 4">
    <name type="scientific">Cherax quadricarinatus</name>
    <name type="common">Australian red claw crayfish</name>
    <dbReference type="NCBI Taxonomy" id="27406"/>
    <lineage>
        <taxon>Eukaryota</taxon>
        <taxon>Metazoa</taxon>
        <taxon>Ecdysozoa</taxon>
        <taxon>Arthropoda</taxon>
        <taxon>Crustacea</taxon>
        <taxon>Multicrustacea</taxon>
        <taxon>Malacostraca</taxon>
        <taxon>Eumalacostraca</taxon>
        <taxon>Eucarida</taxon>
        <taxon>Decapoda</taxon>
        <taxon>Pleocyemata</taxon>
        <taxon>Astacidea</taxon>
        <taxon>Parastacoidea</taxon>
        <taxon>Parastacidae</taxon>
        <taxon>Cherax</taxon>
    </lineage>
</organism>
<evidence type="ECO:0008006" key="5">
    <source>
        <dbReference type="Google" id="ProtNLM"/>
    </source>
</evidence>
<dbReference type="Gene3D" id="3.40.50.1110">
    <property type="entry name" value="SGNH hydrolase"/>
    <property type="match status" value="1"/>
</dbReference>
<keyword evidence="4" id="KW-1185">Reference proteome</keyword>
<comment type="similarity">
    <text evidence="1">Belongs to the PC-esterase family.</text>
</comment>
<evidence type="ECO:0000313" key="3">
    <source>
        <dbReference type="EMBL" id="KAK8750933.1"/>
    </source>
</evidence>
<name>A0AAW0YG83_CHEQU</name>
<dbReference type="EMBL" id="JARKIK010000007">
    <property type="protein sequence ID" value="KAK8750933.1"/>
    <property type="molecule type" value="Genomic_DNA"/>
</dbReference>
<accession>A0AAW0YG83</accession>
<dbReference type="InterPro" id="IPR036514">
    <property type="entry name" value="SGNH_hydro_sf"/>
</dbReference>
<dbReference type="SUPFAM" id="SSF52266">
    <property type="entry name" value="SGNH hydrolase"/>
    <property type="match status" value="1"/>
</dbReference>
<dbReference type="AlphaFoldDB" id="A0AAW0YG83"/>
<gene>
    <name evidence="3" type="ORF">OTU49_015070</name>
</gene>
<dbReference type="Proteomes" id="UP001445076">
    <property type="component" value="Unassembled WGS sequence"/>
</dbReference>
<sequence>MADIFTLEDACRLLQNKFILMIGDSNMRSFYKDLLYLLKKGEITPAHEFRRSGTRKSSFCGDRIIEKSPTDTHGRDYYEIREFMDESVTIRFIFVTKVNSKHVIRELDAIEKGSLFIPHVVIINSCIWDITRWGAMQEDTYKKEMVDVIHHIRCLFPDDTLIMWTTTLPVSTEKVKGGVFIKQLEFMKHSMRFMIMEANKFAQQLCIAFEIDLLDLHYHMRFQLHRRTNDGLHWEPVAIRHMTNTILTHIALSWEKPLPGNFVGNYVEAAKVGIAQGPLDSKEEIQLDQEILQHLQKKMQEKGPTKVTRKSEGNAKDEERENKEPEDKGGDGQTVGFGFATFPGGGQQINRSQTVLPSVTDAEYSRIRLNNNGRIFEFSGGYSQVENTRPGTSGTQVGLESSRSSISEVAQHYAYGISGALEGQGNADNWHQVGNSFRPNTHYLDTWMQQYRNNIYQKGFDWPAVDLPNQVNNSAYINPNFQQDTSRQFSQQGRNVQASRYFWNNYPTSNFPWNCKR</sequence>
<proteinExistence type="inferred from homology"/>
<feature type="compositionally biased region" description="Basic and acidic residues" evidence="2">
    <location>
        <begin position="298"/>
        <end position="330"/>
    </location>
</feature>
<reference evidence="3 4" key="1">
    <citation type="journal article" date="2024" name="BMC Genomics">
        <title>Genome assembly of redclaw crayfish (Cherax quadricarinatus) provides insights into its immune adaptation and hypoxia tolerance.</title>
        <authorList>
            <person name="Liu Z."/>
            <person name="Zheng J."/>
            <person name="Li H."/>
            <person name="Fang K."/>
            <person name="Wang S."/>
            <person name="He J."/>
            <person name="Zhou D."/>
            <person name="Weng S."/>
            <person name="Chi M."/>
            <person name="Gu Z."/>
            <person name="He J."/>
            <person name="Li F."/>
            <person name="Wang M."/>
        </authorList>
    </citation>
    <scope>NUCLEOTIDE SEQUENCE [LARGE SCALE GENOMIC DNA]</scope>
    <source>
        <strain evidence="3">ZL_2023a</strain>
    </source>
</reference>
<dbReference type="PANTHER" id="PTHR14469">
    <property type="entry name" value="SARCOMA ANTIGEN NY-SAR-23"/>
    <property type="match status" value="1"/>
</dbReference>
<evidence type="ECO:0000313" key="4">
    <source>
        <dbReference type="Proteomes" id="UP001445076"/>
    </source>
</evidence>
<dbReference type="PANTHER" id="PTHR14469:SF0">
    <property type="entry name" value="FAMILY WITH SEQUENCE SIMILARITY 113"/>
    <property type="match status" value="1"/>
</dbReference>
<evidence type="ECO:0000256" key="2">
    <source>
        <dbReference type="SAM" id="MobiDB-lite"/>
    </source>
</evidence>
<protein>
    <recommendedName>
        <fullName evidence="5">PC-esterase domain-containing protein 1A</fullName>
    </recommendedName>
</protein>
<evidence type="ECO:0000256" key="1">
    <source>
        <dbReference type="ARBA" id="ARBA00037957"/>
    </source>
</evidence>
<feature type="region of interest" description="Disordered" evidence="2">
    <location>
        <begin position="297"/>
        <end position="335"/>
    </location>
</feature>
<comment type="caution">
    <text evidence="3">The sequence shown here is derived from an EMBL/GenBank/DDBJ whole genome shotgun (WGS) entry which is preliminary data.</text>
</comment>